<comment type="caution">
    <text evidence="3">The sequence shown here is derived from an EMBL/GenBank/DDBJ whole genome shotgun (WGS) entry which is preliminary data.</text>
</comment>
<proteinExistence type="predicted"/>
<dbReference type="AlphaFoldDB" id="A0A9W7EPV7"/>
<dbReference type="PANTHER" id="PTHR43690:SF18">
    <property type="entry name" value="INSULIN-DEGRADING ENZYME-RELATED"/>
    <property type="match status" value="1"/>
</dbReference>
<dbReference type="SUPFAM" id="SSF63411">
    <property type="entry name" value="LuxS/MPP-like metallohydrolase"/>
    <property type="match status" value="1"/>
</dbReference>
<dbReference type="GO" id="GO:0046872">
    <property type="term" value="F:metal ion binding"/>
    <property type="evidence" value="ECO:0007669"/>
    <property type="project" value="UniProtKB-KW"/>
</dbReference>
<dbReference type="InterPro" id="IPR050626">
    <property type="entry name" value="Peptidase_M16"/>
</dbReference>
<reference evidence="4" key="1">
    <citation type="journal article" date="2023" name="Commun. Biol.">
        <title>Genome analysis of Parmales, the sister group of diatoms, reveals the evolutionary specialization of diatoms from phago-mixotrophs to photoautotrophs.</title>
        <authorList>
            <person name="Ban H."/>
            <person name="Sato S."/>
            <person name="Yoshikawa S."/>
            <person name="Yamada K."/>
            <person name="Nakamura Y."/>
            <person name="Ichinomiya M."/>
            <person name="Sato N."/>
            <person name="Blanc-Mathieu R."/>
            <person name="Endo H."/>
            <person name="Kuwata A."/>
            <person name="Ogata H."/>
        </authorList>
    </citation>
    <scope>NUCLEOTIDE SEQUENCE [LARGE SCALE GENOMIC DNA]</scope>
</reference>
<sequence length="103" mass="11984">MSERVEAFLVTFRQKITDMEEIEFGENKQAVIDKLLEKDKNLSEESYRYFAQINKGMYVFEKSKLMADVVEGMDKASILKFFDAFLAAGGEKVRNCEEQIDEH</sequence>
<dbReference type="PANTHER" id="PTHR43690">
    <property type="entry name" value="NARDILYSIN"/>
    <property type="match status" value="1"/>
</dbReference>
<dbReference type="InterPro" id="IPR054734">
    <property type="entry name" value="PqqF-like_C_4"/>
</dbReference>
<accession>A0A9W7EPV7</accession>
<dbReference type="Gene3D" id="3.30.830.10">
    <property type="entry name" value="Metalloenzyme, LuxS/M16 peptidase-like"/>
    <property type="match status" value="1"/>
</dbReference>
<dbReference type="Proteomes" id="UP001162640">
    <property type="component" value="Unassembled WGS sequence"/>
</dbReference>
<gene>
    <name evidence="3" type="ORF">TL16_g10537</name>
</gene>
<evidence type="ECO:0000256" key="1">
    <source>
        <dbReference type="ARBA" id="ARBA00022723"/>
    </source>
</evidence>
<evidence type="ECO:0000259" key="2">
    <source>
        <dbReference type="Pfam" id="PF22456"/>
    </source>
</evidence>
<organism evidence="3 4">
    <name type="scientific">Triparma laevis f. inornata</name>
    <dbReference type="NCBI Taxonomy" id="1714386"/>
    <lineage>
        <taxon>Eukaryota</taxon>
        <taxon>Sar</taxon>
        <taxon>Stramenopiles</taxon>
        <taxon>Ochrophyta</taxon>
        <taxon>Bolidophyceae</taxon>
        <taxon>Parmales</taxon>
        <taxon>Triparmaceae</taxon>
        <taxon>Triparma</taxon>
    </lineage>
</organism>
<evidence type="ECO:0000313" key="3">
    <source>
        <dbReference type="EMBL" id="GMH86432.1"/>
    </source>
</evidence>
<name>A0A9W7EPV7_9STRA</name>
<dbReference type="EMBL" id="BLQM01000376">
    <property type="protein sequence ID" value="GMH86432.1"/>
    <property type="molecule type" value="Genomic_DNA"/>
</dbReference>
<feature type="domain" description="Coenzyme PQQ synthesis protein F-like C-terminal lobe" evidence="2">
    <location>
        <begin position="2"/>
        <end position="49"/>
    </location>
</feature>
<keyword evidence="1" id="KW-0479">Metal-binding</keyword>
<dbReference type="Pfam" id="PF22456">
    <property type="entry name" value="PqqF-like_C_4"/>
    <property type="match status" value="1"/>
</dbReference>
<protein>
    <recommendedName>
        <fullName evidence="2">Coenzyme PQQ synthesis protein F-like C-terminal lobe domain-containing protein</fullName>
    </recommendedName>
</protein>
<dbReference type="InterPro" id="IPR011249">
    <property type="entry name" value="Metalloenz_LuxS/M16"/>
</dbReference>
<evidence type="ECO:0000313" key="4">
    <source>
        <dbReference type="Proteomes" id="UP001162640"/>
    </source>
</evidence>